<dbReference type="GO" id="GO:0005524">
    <property type="term" value="F:ATP binding"/>
    <property type="evidence" value="ECO:0007669"/>
    <property type="project" value="UniProtKB-KW"/>
</dbReference>
<dbReference type="Gene3D" id="3.40.50.300">
    <property type="entry name" value="P-loop containing nucleotide triphosphate hydrolases"/>
    <property type="match status" value="2"/>
</dbReference>
<keyword evidence="1" id="KW-0677">Repeat</keyword>
<feature type="domain" description="AAA+ ATPase" evidence="6">
    <location>
        <begin position="42"/>
        <end position="188"/>
    </location>
</feature>
<name>A0A4P6YX06_9LACO</name>
<protein>
    <submittedName>
        <fullName evidence="8">ATP-dependent Clp protease ATP-binding subunit</fullName>
    </submittedName>
</protein>
<dbReference type="OrthoDB" id="2144783at2"/>
<dbReference type="SMART" id="SM00382">
    <property type="entry name" value="AAA"/>
    <property type="match status" value="2"/>
</dbReference>
<keyword evidence="2" id="KW-0547">Nucleotide-binding</keyword>
<evidence type="ECO:0000259" key="6">
    <source>
        <dbReference type="SMART" id="SM00382"/>
    </source>
</evidence>
<sequence length="598" mass="67146">MEYLNKYGTNMNEKVIANPERANAIGRDREIDQVIHDLTRWTKNSPLLIGEAGVGKTALVKGLVKRIVLNDRVPERLLKKTVYMIELSVLMDKSDGEDFTSKFKHIIREATDNFDSVILFIDEIHTIVGTGGSVGSALDAGNIIKPALAEGEIQIIGATTIEEYEDYIAKDAALQRRFQTIKLDEPTVNQAIEILQGVKPNYEHFHGVTYTDEAIIQAVKLSKRYIPDRFLPDKAFDLLDASGSLVSVTHGQVTETEIALVLEESTGISVSSILKNDVSRVSALRKKLNGRVKGQKEAIDVVVSAITIALAGLQEMNKPLGSFMFLGTTGVGKTELAKALAEAMFDSEDNMIRFDMSEYSKPEAARSLQFDMAEKVRHTPYSIVLIDEIEKGHRLAHDLLLQVLDDGRLADKRGREVSFKNTYVIITSNLGAELISDHLTWEKGTDESFDAMMEEQLGAEFRAELINRIDYIITFNQLKKPVIREIANKQLNILRQDLLPRSIDFQWTEDLESFLMDIGYDRDKGARPLKRAMNRVLKDTLAIKVLRFSSVEREMPVKYQIIADVTGEAPSDADRYGSREVVFSTREIRLDSINNFGK</sequence>
<dbReference type="InterPro" id="IPR001270">
    <property type="entry name" value="ClpA/B"/>
</dbReference>
<dbReference type="KEGG" id="wei:EQG49_13375"/>
<keyword evidence="9" id="KW-1185">Reference proteome</keyword>
<evidence type="ECO:0000256" key="5">
    <source>
        <dbReference type="ARBA" id="ARBA00025613"/>
    </source>
</evidence>
<evidence type="ECO:0000259" key="7">
    <source>
        <dbReference type="SMART" id="SM01086"/>
    </source>
</evidence>
<proteinExistence type="predicted"/>
<dbReference type="CDD" id="cd00009">
    <property type="entry name" value="AAA"/>
    <property type="match status" value="1"/>
</dbReference>
<evidence type="ECO:0000256" key="4">
    <source>
        <dbReference type="ARBA" id="ARBA00023186"/>
    </source>
</evidence>
<feature type="domain" description="AAA+ ATPase" evidence="6">
    <location>
        <begin position="319"/>
        <end position="445"/>
    </location>
</feature>
<dbReference type="Gene3D" id="1.10.8.60">
    <property type="match status" value="2"/>
</dbReference>
<dbReference type="PANTHER" id="PTHR11638">
    <property type="entry name" value="ATP-DEPENDENT CLP PROTEASE"/>
    <property type="match status" value="1"/>
</dbReference>
<keyword evidence="3 8" id="KW-0067">ATP-binding</keyword>
<dbReference type="PANTHER" id="PTHR11638:SF18">
    <property type="entry name" value="HEAT SHOCK PROTEIN 104"/>
    <property type="match status" value="1"/>
</dbReference>
<dbReference type="GO" id="GO:0005737">
    <property type="term" value="C:cytoplasm"/>
    <property type="evidence" value="ECO:0007669"/>
    <property type="project" value="TreeGrafter"/>
</dbReference>
<evidence type="ECO:0000313" key="9">
    <source>
        <dbReference type="Proteomes" id="UP000292886"/>
    </source>
</evidence>
<dbReference type="PROSITE" id="PS00870">
    <property type="entry name" value="CLPAB_1"/>
    <property type="match status" value="1"/>
</dbReference>
<dbReference type="Pfam" id="PF00004">
    <property type="entry name" value="AAA"/>
    <property type="match status" value="1"/>
</dbReference>
<dbReference type="SMART" id="SM01086">
    <property type="entry name" value="ClpB_D2-small"/>
    <property type="match status" value="1"/>
</dbReference>
<evidence type="ECO:0000256" key="3">
    <source>
        <dbReference type="ARBA" id="ARBA00022840"/>
    </source>
</evidence>
<dbReference type="CDD" id="cd19499">
    <property type="entry name" value="RecA-like_ClpB_Hsp104-like"/>
    <property type="match status" value="1"/>
</dbReference>
<dbReference type="InterPro" id="IPR018368">
    <property type="entry name" value="ClpA/B_CS1"/>
</dbReference>
<dbReference type="GO" id="GO:0016887">
    <property type="term" value="F:ATP hydrolysis activity"/>
    <property type="evidence" value="ECO:0007669"/>
    <property type="project" value="InterPro"/>
</dbReference>
<dbReference type="InterPro" id="IPR019489">
    <property type="entry name" value="Clp_ATPase_C"/>
</dbReference>
<dbReference type="Pfam" id="PF07724">
    <property type="entry name" value="AAA_2"/>
    <property type="match status" value="1"/>
</dbReference>
<feature type="domain" description="Clp ATPase C-terminal" evidence="7">
    <location>
        <begin position="478"/>
        <end position="572"/>
    </location>
</feature>
<evidence type="ECO:0000256" key="1">
    <source>
        <dbReference type="ARBA" id="ARBA00022737"/>
    </source>
</evidence>
<dbReference type="InterPro" id="IPR003959">
    <property type="entry name" value="ATPase_AAA_core"/>
</dbReference>
<keyword evidence="8" id="KW-0378">Hydrolase</keyword>
<dbReference type="Pfam" id="PF10431">
    <property type="entry name" value="ClpB_D2-small"/>
    <property type="match status" value="1"/>
</dbReference>
<keyword evidence="4" id="KW-0143">Chaperone</keyword>
<evidence type="ECO:0000313" key="8">
    <source>
        <dbReference type="EMBL" id="QBO37388.1"/>
    </source>
</evidence>
<dbReference type="GO" id="GO:0034605">
    <property type="term" value="P:cellular response to heat"/>
    <property type="evidence" value="ECO:0007669"/>
    <property type="project" value="TreeGrafter"/>
</dbReference>
<keyword evidence="8" id="KW-0645">Protease</keyword>
<dbReference type="InterPro" id="IPR003593">
    <property type="entry name" value="AAA+_ATPase"/>
</dbReference>
<evidence type="ECO:0000256" key="2">
    <source>
        <dbReference type="ARBA" id="ARBA00022741"/>
    </source>
</evidence>
<dbReference type="Pfam" id="PF17871">
    <property type="entry name" value="AAA_lid_9"/>
    <property type="match status" value="1"/>
</dbReference>
<gene>
    <name evidence="8" type="ORF">EQG49_13375</name>
</gene>
<comment type="function">
    <text evidence="5">Part of a stress-induced multi-chaperone system, it is involved in the recovery of the cell from heat-induced damage, in cooperation with DnaK, DnaJ and GrpE. Acts before DnaK, in the processing of protein aggregates. Protein binding stimulates the ATPase activity; ATP hydrolysis unfolds the denatured protein aggregates, which probably helps expose new hydrophobic binding sites on the surface of ClpB-bound aggregates, contributing to the solubilization and refolding of denatured protein aggregates by DnaK.</text>
</comment>
<reference evidence="9" key="1">
    <citation type="submission" date="2019-03" db="EMBL/GenBank/DDBJ databases">
        <title>Weissella sp. 26KH-42 Genome sequencing.</title>
        <authorList>
            <person name="Heo J."/>
            <person name="Kim S.-J."/>
            <person name="Kim J.-S."/>
            <person name="Hong S.-B."/>
            <person name="Kwon S.-W."/>
        </authorList>
    </citation>
    <scope>NUCLEOTIDE SEQUENCE [LARGE SCALE GENOMIC DNA]</scope>
    <source>
        <strain evidence="9">26KH-42</strain>
    </source>
</reference>
<dbReference type="AlphaFoldDB" id="A0A4P6YX06"/>
<dbReference type="PRINTS" id="PR00300">
    <property type="entry name" value="CLPPROTEASEA"/>
</dbReference>
<dbReference type="GO" id="GO:0006508">
    <property type="term" value="P:proteolysis"/>
    <property type="evidence" value="ECO:0007669"/>
    <property type="project" value="UniProtKB-KW"/>
</dbReference>
<dbReference type="InterPro" id="IPR041546">
    <property type="entry name" value="ClpA/ClpB_AAA_lid"/>
</dbReference>
<dbReference type="Proteomes" id="UP000292886">
    <property type="component" value="Chromosome"/>
</dbReference>
<dbReference type="InterPro" id="IPR050130">
    <property type="entry name" value="ClpA_ClpB"/>
</dbReference>
<accession>A0A4P6YX06</accession>
<dbReference type="EMBL" id="CP037940">
    <property type="protein sequence ID" value="QBO37388.1"/>
    <property type="molecule type" value="Genomic_DNA"/>
</dbReference>
<dbReference type="RefSeq" id="WP_133364465.1">
    <property type="nucleotide sequence ID" value="NZ_CP037940.1"/>
</dbReference>
<dbReference type="GO" id="GO:0008233">
    <property type="term" value="F:peptidase activity"/>
    <property type="evidence" value="ECO:0007669"/>
    <property type="project" value="UniProtKB-KW"/>
</dbReference>
<dbReference type="SUPFAM" id="SSF52540">
    <property type="entry name" value="P-loop containing nucleoside triphosphate hydrolases"/>
    <property type="match status" value="2"/>
</dbReference>
<organism evidence="8 9">
    <name type="scientific">Periweissella cryptocerci</name>
    <dbReference type="NCBI Taxonomy" id="2506420"/>
    <lineage>
        <taxon>Bacteria</taxon>
        <taxon>Bacillati</taxon>
        <taxon>Bacillota</taxon>
        <taxon>Bacilli</taxon>
        <taxon>Lactobacillales</taxon>
        <taxon>Lactobacillaceae</taxon>
        <taxon>Periweissella</taxon>
    </lineage>
</organism>
<dbReference type="InterPro" id="IPR027417">
    <property type="entry name" value="P-loop_NTPase"/>
</dbReference>